<evidence type="ECO:0000313" key="1">
    <source>
        <dbReference type="EMBL" id="CAI9952553.1"/>
    </source>
</evidence>
<reference evidence="2 3" key="2">
    <citation type="submission" date="2024-07" db="EMBL/GenBank/DDBJ databases">
        <authorList>
            <person name="Akdeniz Z."/>
        </authorList>
    </citation>
    <scope>NUCLEOTIDE SEQUENCE [LARGE SCALE GENOMIC DNA]</scope>
</reference>
<name>A0AA86Q777_9EUKA</name>
<organism evidence="1">
    <name type="scientific">Hexamita inflata</name>
    <dbReference type="NCBI Taxonomy" id="28002"/>
    <lineage>
        <taxon>Eukaryota</taxon>
        <taxon>Metamonada</taxon>
        <taxon>Diplomonadida</taxon>
        <taxon>Hexamitidae</taxon>
        <taxon>Hexamitinae</taxon>
        <taxon>Hexamita</taxon>
    </lineage>
</organism>
<sequence length="121" mass="14589">MIDWVMNQKWNMTDMKSIWKLKAFQSSETTDQILNISNTLSCLQCQLNIPYYFRQHKMNNRQIDKSQEVYGHQIQIEFQPDDIWGFHLHGCVYIYISRLIQIILKRCCIKVYRVSVKIIDI</sequence>
<proteinExistence type="predicted"/>
<accession>A0AA86Q777</accession>
<reference evidence="1" key="1">
    <citation type="submission" date="2023-06" db="EMBL/GenBank/DDBJ databases">
        <authorList>
            <person name="Kurt Z."/>
        </authorList>
    </citation>
    <scope>NUCLEOTIDE SEQUENCE</scope>
</reference>
<keyword evidence="3" id="KW-1185">Reference proteome</keyword>
<evidence type="ECO:0000313" key="3">
    <source>
        <dbReference type="Proteomes" id="UP001642409"/>
    </source>
</evidence>
<dbReference type="AlphaFoldDB" id="A0AA86Q777"/>
<dbReference type="Proteomes" id="UP001642409">
    <property type="component" value="Unassembled WGS sequence"/>
</dbReference>
<dbReference type="EMBL" id="CAXDID020000018">
    <property type="protein sequence ID" value="CAL5984992.1"/>
    <property type="molecule type" value="Genomic_DNA"/>
</dbReference>
<evidence type="ECO:0000313" key="2">
    <source>
        <dbReference type="EMBL" id="CAL5984992.1"/>
    </source>
</evidence>
<gene>
    <name evidence="1" type="ORF">HINF_LOCUS40198</name>
    <name evidence="2" type="ORF">HINF_LOCUS8453</name>
</gene>
<dbReference type="EMBL" id="CATOUU010000834">
    <property type="protein sequence ID" value="CAI9952553.1"/>
    <property type="molecule type" value="Genomic_DNA"/>
</dbReference>
<protein>
    <submittedName>
        <fullName evidence="2">Hypothetical_protein</fullName>
    </submittedName>
</protein>
<comment type="caution">
    <text evidence="1">The sequence shown here is derived from an EMBL/GenBank/DDBJ whole genome shotgun (WGS) entry which is preliminary data.</text>
</comment>